<dbReference type="PROSITE" id="PS00463">
    <property type="entry name" value="ZN2_CY6_FUNGAL_1"/>
    <property type="match status" value="1"/>
</dbReference>
<keyword evidence="2" id="KW-0479">Metal-binding</keyword>
<keyword evidence="9" id="KW-1185">Reference proteome</keyword>
<keyword evidence="5" id="KW-0539">Nucleus</keyword>
<feature type="region of interest" description="Disordered" evidence="6">
    <location>
        <begin position="1"/>
        <end position="30"/>
    </location>
</feature>
<evidence type="ECO:0000256" key="3">
    <source>
        <dbReference type="ARBA" id="ARBA00023015"/>
    </source>
</evidence>
<keyword evidence="4" id="KW-0804">Transcription</keyword>
<dbReference type="Proteomes" id="UP001473302">
    <property type="component" value="Unassembled WGS sequence"/>
</dbReference>
<sequence length="393" mass="43260">MSTDTTALKKSNNDNNNKQPENRMRSSTKRPRAPIACFRCHHKKVRCDGAHPNCTRCLTTGVLCAYPSSRRSRTTQPTNVDPFIDNLSHLEARIRRIETDLENQRSMVHSIVSPSKLNDETANELSSKILKTEIEVQDSRSILAQLRLRGEQRISRGKRAAAAAAAAAATASSATASSATTATQASPPKEEKLKNNRQLNPKLGNKLTKKPSAKLPRSPSDSSQKTVTNENKHIYQPSSFYFQGMMLDNNADINAYDHAPPGHGMDWTLFDQHQQDHRQPNSNEFMTSTDGMQNLFTNAPTGHLMFPDKLIDASPASTRSSSLASNLGFPVNLQPSNSTTSTTSNATSATSCSSLTSCDNLFGFAMEDMMIHSSEPQDVHMLSNNPSVWYYPS</sequence>
<dbReference type="PROSITE" id="PS50048">
    <property type="entry name" value="ZN2_CY6_FUNGAL_2"/>
    <property type="match status" value="1"/>
</dbReference>
<gene>
    <name evidence="8" type="ORF">MFLAVUS_002355</name>
</gene>
<evidence type="ECO:0000256" key="2">
    <source>
        <dbReference type="ARBA" id="ARBA00022723"/>
    </source>
</evidence>
<dbReference type="InterPro" id="IPR050815">
    <property type="entry name" value="TF_fung"/>
</dbReference>
<dbReference type="EMBL" id="BAABUK010000004">
    <property type="protein sequence ID" value="GAA5808955.1"/>
    <property type="molecule type" value="Genomic_DNA"/>
</dbReference>
<proteinExistence type="predicted"/>
<accession>A0ABP9YQ45</accession>
<name>A0ABP9YQ45_9FUNG</name>
<dbReference type="InterPro" id="IPR036864">
    <property type="entry name" value="Zn2-C6_fun-type_DNA-bd_sf"/>
</dbReference>
<feature type="compositionally biased region" description="Low complexity" evidence="6">
    <location>
        <begin position="170"/>
        <end position="186"/>
    </location>
</feature>
<reference evidence="8 9" key="1">
    <citation type="submission" date="2024-04" db="EMBL/GenBank/DDBJ databases">
        <title>genome sequences of Mucor flavus KT1a and Helicostylum pulchrum KT1b strains isolated from the surface of a dry-aged beef.</title>
        <authorList>
            <person name="Toyotome T."/>
            <person name="Hosono M."/>
            <person name="Torimaru M."/>
            <person name="Fukuda K."/>
            <person name="Mikami N."/>
        </authorList>
    </citation>
    <scope>NUCLEOTIDE SEQUENCE [LARGE SCALE GENOMIC DNA]</scope>
    <source>
        <strain evidence="8 9">KT1a</strain>
    </source>
</reference>
<feature type="domain" description="Zn(2)-C6 fungal-type" evidence="7">
    <location>
        <begin position="36"/>
        <end position="66"/>
    </location>
</feature>
<dbReference type="PANTHER" id="PTHR47338:SF5">
    <property type="entry name" value="ZN(II)2CYS6 TRANSCRIPTION FACTOR (EUROFUNG)"/>
    <property type="match status" value="1"/>
</dbReference>
<comment type="subcellular location">
    <subcellularLocation>
        <location evidence="1">Nucleus</location>
    </subcellularLocation>
</comment>
<feature type="compositionally biased region" description="Polar residues" evidence="6">
    <location>
        <begin position="219"/>
        <end position="229"/>
    </location>
</feature>
<evidence type="ECO:0000256" key="1">
    <source>
        <dbReference type="ARBA" id="ARBA00004123"/>
    </source>
</evidence>
<dbReference type="InterPro" id="IPR001138">
    <property type="entry name" value="Zn2Cys6_DnaBD"/>
</dbReference>
<keyword evidence="3" id="KW-0805">Transcription regulation</keyword>
<dbReference type="CDD" id="cd00067">
    <property type="entry name" value="GAL4"/>
    <property type="match status" value="1"/>
</dbReference>
<evidence type="ECO:0000259" key="7">
    <source>
        <dbReference type="PROSITE" id="PS50048"/>
    </source>
</evidence>
<evidence type="ECO:0000256" key="6">
    <source>
        <dbReference type="SAM" id="MobiDB-lite"/>
    </source>
</evidence>
<evidence type="ECO:0000256" key="4">
    <source>
        <dbReference type="ARBA" id="ARBA00023163"/>
    </source>
</evidence>
<feature type="region of interest" description="Disordered" evidence="6">
    <location>
        <begin position="170"/>
        <end position="232"/>
    </location>
</feature>
<evidence type="ECO:0000256" key="5">
    <source>
        <dbReference type="ARBA" id="ARBA00023242"/>
    </source>
</evidence>
<dbReference type="Gene3D" id="4.10.240.10">
    <property type="entry name" value="Zn(2)-C6 fungal-type DNA-binding domain"/>
    <property type="match status" value="1"/>
</dbReference>
<protein>
    <recommendedName>
        <fullName evidence="7">Zn(2)-C6 fungal-type domain-containing protein</fullName>
    </recommendedName>
</protein>
<dbReference type="Pfam" id="PF00172">
    <property type="entry name" value="Zn_clus"/>
    <property type="match status" value="1"/>
</dbReference>
<dbReference type="SMART" id="SM00066">
    <property type="entry name" value="GAL4"/>
    <property type="match status" value="1"/>
</dbReference>
<organism evidence="8 9">
    <name type="scientific">Mucor flavus</name>
    <dbReference type="NCBI Taxonomy" id="439312"/>
    <lineage>
        <taxon>Eukaryota</taxon>
        <taxon>Fungi</taxon>
        <taxon>Fungi incertae sedis</taxon>
        <taxon>Mucoromycota</taxon>
        <taxon>Mucoromycotina</taxon>
        <taxon>Mucoromycetes</taxon>
        <taxon>Mucorales</taxon>
        <taxon>Mucorineae</taxon>
        <taxon>Mucoraceae</taxon>
        <taxon>Mucor</taxon>
    </lineage>
</organism>
<dbReference type="PANTHER" id="PTHR47338">
    <property type="entry name" value="ZN(II)2CYS6 TRANSCRIPTION FACTOR (EUROFUNG)-RELATED"/>
    <property type="match status" value="1"/>
</dbReference>
<comment type="caution">
    <text evidence="8">The sequence shown here is derived from an EMBL/GenBank/DDBJ whole genome shotgun (WGS) entry which is preliminary data.</text>
</comment>
<evidence type="ECO:0000313" key="8">
    <source>
        <dbReference type="EMBL" id="GAA5808955.1"/>
    </source>
</evidence>
<dbReference type="SUPFAM" id="SSF57701">
    <property type="entry name" value="Zn2/Cys6 DNA-binding domain"/>
    <property type="match status" value="1"/>
</dbReference>
<feature type="compositionally biased region" description="Polar residues" evidence="6">
    <location>
        <begin position="1"/>
        <end position="19"/>
    </location>
</feature>
<evidence type="ECO:0000313" key="9">
    <source>
        <dbReference type="Proteomes" id="UP001473302"/>
    </source>
</evidence>